<dbReference type="EMBL" id="LRQV01000118">
    <property type="protein sequence ID" value="KXK59356.1"/>
    <property type="molecule type" value="Genomic_DNA"/>
</dbReference>
<keyword evidence="3" id="KW-1185">Reference proteome</keyword>
<proteinExistence type="predicted"/>
<comment type="caution">
    <text evidence="2">The sequence shown here is derived from an EMBL/GenBank/DDBJ whole genome shotgun (WGS) entry which is preliminary data.</text>
</comment>
<keyword evidence="1" id="KW-0472">Membrane</keyword>
<feature type="transmembrane region" description="Helical" evidence="1">
    <location>
        <begin position="235"/>
        <end position="255"/>
    </location>
</feature>
<dbReference type="RefSeq" id="WP_067371027.1">
    <property type="nucleotide sequence ID" value="NZ_JBIUBN010000024.1"/>
</dbReference>
<feature type="transmembrane region" description="Helical" evidence="1">
    <location>
        <begin position="160"/>
        <end position="182"/>
    </location>
</feature>
<evidence type="ECO:0000256" key="1">
    <source>
        <dbReference type="SAM" id="Phobius"/>
    </source>
</evidence>
<dbReference type="AlphaFoldDB" id="A0A136PM25"/>
<evidence type="ECO:0000313" key="2">
    <source>
        <dbReference type="EMBL" id="KXK59356.1"/>
    </source>
</evidence>
<organism evidence="2 3">
    <name type="scientific">Micromonospora rosaria</name>
    <dbReference type="NCBI Taxonomy" id="47874"/>
    <lineage>
        <taxon>Bacteria</taxon>
        <taxon>Bacillati</taxon>
        <taxon>Actinomycetota</taxon>
        <taxon>Actinomycetes</taxon>
        <taxon>Micromonosporales</taxon>
        <taxon>Micromonosporaceae</taxon>
        <taxon>Micromonospora</taxon>
    </lineage>
</organism>
<evidence type="ECO:0000313" key="3">
    <source>
        <dbReference type="Proteomes" id="UP000070620"/>
    </source>
</evidence>
<name>A0A136PM25_9ACTN</name>
<keyword evidence="1" id="KW-0812">Transmembrane</keyword>
<keyword evidence="1" id="KW-1133">Transmembrane helix</keyword>
<protein>
    <submittedName>
        <fullName evidence="2">Uncharacterized protein</fullName>
    </submittedName>
</protein>
<dbReference type="OrthoDB" id="3822725at2"/>
<accession>A0A136PM25</accession>
<feature type="transmembrane region" description="Helical" evidence="1">
    <location>
        <begin position="42"/>
        <end position="63"/>
    </location>
</feature>
<feature type="transmembrane region" description="Helical" evidence="1">
    <location>
        <begin position="69"/>
        <end position="91"/>
    </location>
</feature>
<feature type="transmembrane region" description="Helical" evidence="1">
    <location>
        <begin position="120"/>
        <end position="145"/>
    </location>
</feature>
<dbReference type="Proteomes" id="UP000070620">
    <property type="component" value="Unassembled WGS sequence"/>
</dbReference>
<reference evidence="2 3" key="1">
    <citation type="submission" date="2016-01" db="EMBL/GenBank/DDBJ databases">
        <title>Whole genome sequence and analysis of Micromonospora rosaria DSM 803, which can produce antibacterial substance rosamicin.</title>
        <authorList>
            <person name="Yang H."/>
            <person name="He X."/>
            <person name="Zhu D."/>
        </authorList>
    </citation>
    <scope>NUCLEOTIDE SEQUENCE [LARGE SCALE GENOMIC DNA]</scope>
    <source>
        <strain evidence="2 3">DSM 803</strain>
    </source>
</reference>
<gene>
    <name evidence="2" type="ORF">AWW66_24760</name>
</gene>
<sequence length="263" mass="27459">MTTAAPRSPAVATRPPAGVRRPSLLRLTAVESRKLVDTRAGFWLLLSIGLLAAALVAVMLIWAPAAERTLGNLFTATLLPVGVLLPVLGILSVTGEWSQRTALGTFALVPRRERVIGAKLLAVVLAALASVLVSLALAAGGAFVADATGTADVWRTEPALFWHAAVLQVAGVLMGAAFGLLLSHTPLAIVTYLVLPIVWSTLGATISALRGPAGWLDTALTMEPLYTAGVSGEQWARLGVSLLVWLVAPMAAGLLRTLRREVS</sequence>
<feature type="transmembrane region" description="Helical" evidence="1">
    <location>
        <begin position="189"/>
        <end position="215"/>
    </location>
</feature>